<evidence type="ECO:0000256" key="2">
    <source>
        <dbReference type="ARBA" id="ARBA00023004"/>
    </source>
</evidence>
<dbReference type="GO" id="GO:0016706">
    <property type="term" value="F:2-oxoglutarate-dependent dioxygenase activity"/>
    <property type="evidence" value="ECO:0007669"/>
    <property type="project" value="UniProtKB-ARBA"/>
</dbReference>
<evidence type="ECO:0000259" key="3">
    <source>
        <dbReference type="Pfam" id="PF14226"/>
    </source>
</evidence>
<proteinExistence type="predicted"/>
<evidence type="ECO:0000313" key="4">
    <source>
        <dbReference type="Proteomes" id="UP000504604"/>
    </source>
</evidence>
<accession>A0A6I9TAQ7</accession>
<dbReference type="GO" id="GO:0046872">
    <property type="term" value="F:metal ion binding"/>
    <property type="evidence" value="ECO:0007669"/>
    <property type="project" value="UniProtKB-KW"/>
</dbReference>
<dbReference type="Gene3D" id="2.60.120.330">
    <property type="entry name" value="B-lactam Antibiotic, Isopenicillin N Synthase, Chain"/>
    <property type="match status" value="1"/>
</dbReference>
<evidence type="ECO:0000313" key="5">
    <source>
        <dbReference type="RefSeq" id="XP_011079448.1"/>
    </source>
</evidence>
<protein>
    <submittedName>
        <fullName evidence="5">1-aminocyclopropane-1-carboxylate oxidase 5-like</fullName>
    </submittedName>
</protein>
<dbReference type="KEGG" id="sind:105162965"/>
<sequence length="112" mass="13062">MGIPVVDFSKVNGKERADTLALIDHYCQEWGFFQLINHGISEELLDRVKRVATECYKLEREADFRNSKPVQLLNELLEKNSDAKIENVDWEDVFLLSDENDEEWPSKTIGFK</sequence>
<dbReference type="GeneID" id="105162965"/>
<dbReference type="InterPro" id="IPR050295">
    <property type="entry name" value="Plant_2OG-oxidoreductases"/>
</dbReference>
<keyword evidence="4" id="KW-1185">Reference proteome</keyword>
<reference evidence="5" key="1">
    <citation type="submission" date="2025-08" db="UniProtKB">
        <authorList>
            <consortium name="RefSeq"/>
        </authorList>
    </citation>
    <scope>IDENTIFICATION</scope>
</reference>
<dbReference type="SUPFAM" id="SSF51197">
    <property type="entry name" value="Clavaminate synthase-like"/>
    <property type="match status" value="1"/>
</dbReference>
<dbReference type="Gramene" id="SIN_1011857.t">
    <property type="protein sequence ID" value="SIN_1011857.t"/>
    <property type="gene ID" value="SIN_1011857"/>
</dbReference>
<gene>
    <name evidence="5" type="primary">LOC105162965</name>
</gene>
<dbReference type="InterPro" id="IPR026992">
    <property type="entry name" value="DIOX_N"/>
</dbReference>
<name>A0A6I9TAQ7_SESIN</name>
<dbReference type="AlphaFoldDB" id="A0A6I9TAQ7"/>
<dbReference type="OrthoDB" id="288590at2759"/>
<dbReference type="RefSeq" id="XP_011079448.1">
    <property type="nucleotide sequence ID" value="XM_011081146.2"/>
</dbReference>
<feature type="domain" description="Non-haem dioxygenase N-terminal" evidence="3">
    <location>
        <begin position="3"/>
        <end position="103"/>
    </location>
</feature>
<dbReference type="InterPro" id="IPR027443">
    <property type="entry name" value="IPNS-like_sf"/>
</dbReference>
<evidence type="ECO:0000256" key="1">
    <source>
        <dbReference type="ARBA" id="ARBA00022723"/>
    </source>
</evidence>
<keyword evidence="1" id="KW-0479">Metal-binding</keyword>
<dbReference type="Proteomes" id="UP000504604">
    <property type="component" value="Linkage group LG5"/>
</dbReference>
<dbReference type="PANTHER" id="PTHR47991">
    <property type="entry name" value="OXOGLUTARATE/IRON-DEPENDENT DIOXYGENASE"/>
    <property type="match status" value="1"/>
</dbReference>
<dbReference type="Pfam" id="PF14226">
    <property type="entry name" value="DIOX_N"/>
    <property type="match status" value="1"/>
</dbReference>
<keyword evidence="2" id="KW-0408">Iron</keyword>
<dbReference type="InParanoid" id="A0A6I9TAQ7"/>
<organism evidence="4 5">
    <name type="scientific">Sesamum indicum</name>
    <name type="common">Oriental sesame</name>
    <name type="synonym">Sesamum orientale</name>
    <dbReference type="NCBI Taxonomy" id="4182"/>
    <lineage>
        <taxon>Eukaryota</taxon>
        <taxon>Viridiplantae</taxon>
        <taxon>Streptophyta</taxon>
        <taxon>Embryophyta</taxon>
        <taxon>Tracheophyta</taxon>
        <taxon>Spermatophyta</taxon>
        <taxon>Magnoliopsida</taxon>
        <taxon>eudicotyledons</taxon>
        <taxon>Gunneridae</taxon>
        <taxon>Pentapetalae</taxon>
        <taxon>asterids</taxon>
        <taxon>lamiids</taxon>
        <taxon>Lamiales</taxon>
        <taxon>Pedaliaceae</taxon>
        <taxon>Sesamum</taxon>
    </lineage>
</organism>